<dbReference type="EMBL" id="BGZK01002821">
    <property type="protein sequence ID" value="GBP96693.1"/>
    <property type="molecule type" value="Genomic_DNA"/>
</dbReference>
<gene>
    <name evidence="1" type="ORF">EVAR_70036_1</name>
</gene>
<evidence type="ECO:0000313" key="2">
    <source>
        <dbReference type="Proteomes" id="UP000299102"/>
    </source>
</evidence>
<comment type="caution">
    <text evidence="1">The sequence shown here is derived from an EMBL/GenBank/DDBJ whole genome shotgun (WGS) entry which is preliminary data.</text>
</comment>
<dbReference type="AlphaFoldDB" id="A0A4C2ABC8"/>
<protein>
    <submittedName>
        <fullName evidence="1">Uncharacterized protein</fullName>
    </submittedName>
</protein>
<accession>A0A4C2ABC8</accession>
<proteinExistence type="predicted"/>
<evidence type="ECO:0000313" key="1">
    <source>
        <dbReference type="EMBL" id="GBP96693.1"/>
    </source>
</evidence>
<organism evidence="1 2">
    <name type="scientific">Eumeta variegata</name>
    <name type="common">Bagworm moth</name>
    <name type="synonym">Eumeta japonica</name>
    <dbReference type="NCBI Taxonomy" id="151549"/>
    <lineage>
        <taxon>Eukaryota</taxon>
        <taxon>Metazoa</taxon>
        <taxon>Ecdysozoa</taxon>
        <taxon>Arthropoda</taxon>
        <taxon>Hexapoda</taxon>
        <taxon>Insecta</taxon>
        <taxon>Pterygota</taxon>
        <taxon>Neoptera</taxon>
        <taxon>Endopterygota</taxon>
        <taxon>Lepidoptera</taxon>
        <taxon>Glossata</taxon>
        <taxon>Ditrysia</taxon>
        <taxon>Tineoidea</taxon>
        <taxon>Psychidae</taxon>
        <taxon>Oiketicinae</taxon>
        <taxon>Eumeta</taxon>
    </lineage>
</organism>
<keyword evidence="2" id="KW-1185">Reference proteome</keyword>
<dbReference type="Proteomes" id="UP000299102">
    <property type="component" value="Unassembled WGS sequence"/>
</dbReference>
<reference evidence="1 2" key="1">
    <citation type="journal article" date="2019" name="Commun. Biol.">
        <title>The bagworm genome reveals a unique fibroin gene that provides high tensile strength.</title>
        <authorList>
            <person name="Kono N."/>
            <person name="Nakamura H."/>
            <person name="Ohtoshi R."/>
            <person name="Tomita M."/>
            <person name="Numata K."/>
            <person name="Arakawa K."/>
        </authorList>
    </citation>
    <scope>NUCLEOTIDE SEQUENCE [LARGE SCALE GENOMIC DNA]</scope>
</reference>
<sequence length="137" mass="15123">MCRAFTDFPPNKCKLHTVFSREERPSSGNQKLDIVASDGLDGGATLGATTWRGLWVTVGDQDRRSTEVEVMKIICITVRMAIVISYRCVSRRSANVAVSASGDGARPLSRYRVRGVRLSELSAEAPRLSQIEIIRLL</sequence>
<name>A0A4C2ABC8_EUMVA</name>